<name>A0A9I9EAD9_CUCME</name>
<organism evidence="1">
    <name type="scientific">Cucumis melo</name>
    <name type="common">Muskmelon</name>
    <dbReference type="NCBI Taxonomy" id="3656"/>
    <lineage>
        <taxon>Eukaryota</taxon>
        <taxon>Viridiplantae</taxon>
        <taxon>Streptophyta</taxon>
        <taxon>Embryophyta</taxon>
        <taxon>Tracheophyta</taxon>
        <taxon>Spermatophyta</taxon>
        <taxon>Magnoliopsida</taxon>
        <taxon>eudicotyledons</taxon>
        <taxon>Gunneridae</taxon>
        <taxon>Pentapetalae</taxon>
        <taxon>rosids</taxon>
        <taxon>fabids</taxon>
        <taxon>Cucurbitales</taxon>
        <taxon>Cucurbitaceae</taxon>
        <taxon>Benincaseae</taxon>
        <taxon>Cucumis</taxon>
    </lineage>
</organism>
<dbReference type="Gramene" id="MELO3C031035.2.1">
    <property type="protein sequence ID" value="MELO3C031035.2.1"/>
    <property type="gene ID" value="MELO3C031035.2"/>
</dbReference>
<reference evidence="1" key="1">
    <citation type="submission" date="2023-03" db="UniProtKB">
        <authorList>
            <consortium name="EnsemblPlants"/>
        </authorList>
    </citation>
    <scope>IDENTIFICATION</scope>
</reference>
<protein>
    <submittedName>
        <fullName evidence="1">Uncharacterized protein</fullName>
    </submittedName>
</protein>
<dbReference type="AlphaFoldDB" id="A0A9I9EAD9"/>
<proteinExistence type="predicted"/>
<dbReference type="EnsemblPlants" id="MELO3C031035.2.1">
    <property type="protein sequence ID" value="MELO3C031035.2.1"/>
    <property type="gene ID" value="MELO3C031035.2"/>
</dbReference>
<evidence type="ECO:0000313" key="1">
    <source>
        <dbReference type="EnsemblPlants" id="MELO3C031035.2.1"/>
    </source>
</evidence>
<accession>A0A9I9EAD9</accession>
<sequence>MFGQTGVLQVGPLIENRPTMLANWESLGYPKAWPSKFTETEFDLDKDEEWFKNSIQSSMASARCESMESETDLDLVKVEAEETFREDFLVETKRIASLTLALRLCRNLTGKYLVSLLRPKLHIPAPPSPPLPCLSTTVGLSFTSGLKLTRLLAFLDI</sequence>